<feature type="domain" description="Glycoside hydrolase family 9" evidence="4">
    <location>
        <begin position="287"/>
        <end position="735"/>
    </location>
</feature>
<gene>
    <name evidence="6" type="ORF">C3731_20180</name>
</gene>
<name>A0A2S7IUY4_9HYPH</name>
<evidence type="ECO:0000313" key="7">
    <source>
        <dbReference type="Proteomes" id="UP000238493"/>
    </source>
</evidence>
<evidence type="ECO:0000259" key="5">
    <source>
        <dbReference type="Pfam" id="PF02927"/>
    </source>
</evidence>
<reference evidence="6 7" key="1">
    <citation type="submission" date="2018-02" db="EMBL/GenBank/DDBJ databases">
        <title>Draft genome sequence of Ochrobactrum oryzae found in Brazil.</title>
        <authorList>
            <person name="Cerdeira L."/>
            <person name="Andrade F."/>
            <person name="Zacariotto T."/>
            <person name="Barbosa B."/>
            <person name="Santos S."/>
            <person name="Cassetari V."/>
            <person name="Lincopan N."/>
        </authorList>
    </citation>
    <scope>NUCLEOTIDE SEQUENCE [LARGE SCALE GENOMIC DNA]</scope>
    <source>
        <strain evidence="6 7">OA447</strain>
    </source>
</reference>
<feature type="domain" description="Cellulase Ig-like" evidence="5">
    <location>
        <begin position="168"/>
        <end position="273"/>
    </location>
</feature>
<keyword evidence="2" id="KW-0119">Carbohydrate metabolism</keyword>
<evidence type="ECO:0000259" key="4">
    <source>
        <dbReference type="Pfam" id="PF00759"/>
    </source>
</evidence>
<dbReference type="SUPFAM" id="SSF81296">
    <property type="entry name" value="E set domains"/>
    <property type="match status" value="1"/>
</dbReference>
<dbReference type="InterPro" id="IPR001701">
    <property type="entry name" value="Glyco_hydro_9"/>
</dbReference>
<evidence type="ECO:0000313" key="6">
    <source>
        <dbReference type="EMBL" id="PQA71776.1"/>
    </source>
</evidence>
<dbReference type="EMBL" id="PTRC01000046">
    <property type="protein sequence ID" value="PQA71776.1"/>
    <property type="molecule type" value="Genomic_DNA"/>
</dbReference>
<evidence type="ECO:0000256" key="2">
    <source>
        <dbReference type="ARBA" id="ARBA00023277"/>
    </source>
</evidence>
<accession>A0A2S7IUY4</accession>
<feature type="non-terminal residue" evidence="6">
    <location>
        <position position="833"/>
    </location>
</feature>
<comment type="similarity">
    <text evidence="1">Belongs to the glycosyl hydrolase 9 (cellulase E) family.</text>
</comment>
<protein>
    <submittedName>
        <fullName evidence="6">Uncharacterized protein</fullName>
    </submittedName>
</protein>
<keyword evidence="7" id="KW-1185">Reference proteome</keyword>
<evidence type="ECO:0000256" key="3">
    <source>
        <dbReference type="ARBA" id="ARBA00023326"/>
    </source>
</evidence>
<comment type="caution">
    <text evidence="6">The sequence shown here is derived from an EMBL/GenBank/DDBJ whole genome shotgun (WGS) entry which is preliminary data.</text>
</comment>
<dbReference type="InterPro" id="IPR014756">
    <property type="entry name" value="Ig_E-set"/>
</dbReference>
<dbReference type="AlphaFoldDB" id="A0A2S7IUY4"/>
<dbReference type="InterPro" id="IPR012341">
    <property type="entry name" value="6hp_glycosidase-like_sf"/>
</dbReference>
<organism evidence="6 7">
    <name type="scientific">Brucella oryzae</name>
    <dbReference type="NCBI Taxonomy" id="335286"/>
    <lineage>
        <taxon>Bacteria</taxon>
        <taxon>Pseudomonadati</taxon>
        <taxon>Pseudomonadota</taxon>
        <taxon>Alphaproteobacteria</taxon>
        <taxon>Hyphomicrobiales</taxon>
        <taxon>Brucellaceae</taxon>
        <taxon>Brucella/Ochrobactrum group</taxon>
        <taxon>Brucella</taxon>
    </lineage>
</organism>
<dbReference type="Gene3D" id="2.60.40.10">
    <property type="entry name" value="Immunoglobulins"/>
    <property type="match status" value="1"/>
</dbReference>
<dbReference type="InterPro" id="IPR008928">
    <property type="entry name" value="6-hairpin_glycosidase_sf"/>
</dbReference>
<dbReference type="Proteomes" id="UP000238493">
    <property type="component" value="Unassembled WGS sequence"/>
</dbReference>
<proteinExistence type="inferred from homology"/>
<dbReference type="SUPFAM" id="SSF48208">
    <property type="entry name" value="Six-hairpin glycosidases"/>
    <property type="match status" value="1"/>
</dbReference>
<dbReference type="Pfam" id="PF00759">
    <property type="entry name" value="Glyco_hydro_9"/>
    <property type="match status" value="1"/>
</dbReference>
<keyword evidence="3" id="KW-0624">Polysaccharide degradation</keyword>
<evidence type="ECO:0000256" key="1">
    <source>
        <dbReference type="ARBA" id="ARBA00007072"/>
    </source>
</evidence>
<dbReference type="Gene3D" id="1.50.10.10">
    <property type="match status" value="1"/>
</dbReference>
<dbReference type="CDD" id="cd02850">
    <property type="entry name" value="E_set_Cellulase_N"/>
    <property type="match status" value="1"/>
</dbReference>
<dbReference type="InterPro" id="IPR004197">
    <property type="entry name" value="Cellulase_Ig-like"/>
</dbReference>
<dbReference type="GO" id="GO:0000272">
    <property type="term" value="P:polysaccharide catabolic process"/>
    <property type="evidence" value="ECO:0007669"/>
    <property type="project" value="UniProtKB-KW"/>
</dbReference>
<dbReference type="GO" id="GO:0008810">
    <property type="term" value="F:cellulase activity"/>
    <property type="evidence" value="ECO:0007669"/>
    <property type="project" value="InterPro"/>
</dbReference>
<dbReference type="Pfam" id="PF02927">
    <property type="entry name" value="CelD_N"/>
    <property type="match status" value="1"/>
</dbReference>
<sequence length="833" mass="91184">MIDSKLEIADVPQGWSGYHAVEWTENGSVYKQHDGRYVGEHGEYFMPFDIFEASSIADLFVTTNGIPGSAFADQIANWSIAINGQSVSIEQLSRKASIIDMAQVRDDPRLASDFQEGAYNNNTAYKTVQNVFIKLSAPIPEGAAVSIDLNDADFTTVHSPFSPESIVSEAIHVNLTGFDPDDIVKFATLSSWNGVSIGQNGAMASNAQLYDEAPRYKVIDVATNTIVKTGTAFVVQSYDPLSNSPNREGTEVWKMDFSDITDEGTYTVLVEDIGISQSFAISHDHWAQIFDVALSGFYHQRSGIALEGEYTGWTRPASLHTEGGTKVTVYQSTYAPDVSRDNDPDLPSRFSELVSHATTTVLEGAWGGWHDAGDWDRRIQHVEAARKLIEIAELSPDFANNRQASIPENANGIPDVVDEAMWTLDFFRRIQQADGGVSYGVEGANLPSWGDASWAADDVVLYAFAPTKWSSWEYAASAAKLGNILKQYDPSQVTLWQNSATAAMQWAEQAALTGSPLTAEETNSRNLAAAELFRLTEDIQWDSIYQQTSIYNSATYGRSQLEAAYVYSQIAGSKNEHLNDNGVAAILHEADYVYNNNPQNPFGYTYSYDGTNFGMAGTQSRIAAQVFVRAYELSGDDRFLSRLLEDVQYTLGSNPLNQAYLTGLGVRQPNEILNFDAEALGGTPPPGLLIYGDYDVESWWSDPHLQNSVWPGLEFIPLSESYQADFHHYMSSEYTVWQGMADFTYIVGYLAGLQNDNNGGTPNPGGNQGNIGGSYGGYFSGTSQNDTLTYHGGSNNYADGGAGVDWLIFSGNIAEYTILGEGNHFTIRGAATT</sequence>
<dbReference type="InterPro" id="IPR013783">
    <property type="entry name" value="Ig-like_fold"/>
</dbReference>